<reference evidence="2" key="1">
    <citation type="journal article" date="2009" name="Rice">
        <title>De Novo Next Generation Sequencing of Plant Genomes.</title>
        <authorList>
            <person name="Rounsley S."/>
            <person name="Marri P.R."/>
            <person name="Yu Y."/>
            <person name="He R."/>
            <person name="Sisneros N."/>
            <person name="Goicoechea J.L."/>
            <person name="Lee S.J."/>
            <person name="Angelova A."/>
            <person name="Kudrna D."/>
            <person name="Luo M."/>
            <person name="Affourtit J."/>
            <person name="Desany B."/>
            <person name="Knight J."/>
            <person name="Niazi F."/>
            <person name="Egholm M."/>
            <person name="Wing R.A."/>
        </authorList>
    </citation>
    <scope>NUCLEOTIDE SEQUENCE [LARGE SCALE GENOMIC DNA]</scope>
    <source>
        <strain evidence="2">cv. IRGC 105608</strain>
    </source>
</reference>
<dbReference type="EnsemblPlants" id="OBART01G28940.5">
    <property type="protein sequence ID" value="OBART01G28940.5"/>
    <property type="gene ID" value="OBART01G28940"/>
</dbReference>
<feature type="compositionally biased region" description="Basic and acidic residues" evidence="1">
    <location>
        <begin position="80"/>
        <end position="90"/>
    </location>
</feature>
<reference evidence="2" key="2">
    <citation type="submission" date="2015-03" db="UniProtKB">
        <authorList>
            <consortium name="EnsemblPlants"/>
        </authorList>
    </citation>
    <scope>IDENTIFICATION</scope>
</reference>
<organism evidence="2">
    <name type="scientific">Oryza barthii</name>
    <dbReference type="NCBI Taxonomy" id="65489"/>
    <lineage>
        <taxon>Eukaryota</taxon>
        <taxon>Viridiplantae</taxon>
        <taxon>Streptophyta</taxon>
        <taxon>Embryophyta</taxon>
        <taxon>Tracheophyta</taxon>
        <taxon>Spermatophyta</taxon>
        <taxon>Magnoliopsida</taxon>
        <taxon>Liliopsida</taxon>
        <taxon>Poales</taxon>
        <taxon>Poaceae</taxon>
        <taxon>BOP clade</taxon>
        <taxon>Oryzoideae</taxon>
        <taxon>Oryzeae</taxon>
        <taxon>Oryzinae</taxon>
        <taxon>Oryza</taxon>
    </lineage>
</organism>
<evidence type="ECO:0000256" key="1">
    <source>
        <dbReference type="SAM" id="MobiDB-lite"/>
    </source>
</evidence>
<accession>A0A0D3ETC6</accession>
<name>A0A0D3ETC6_9ORYZ</name>
<dbReference type="AlphaFoldDB" id="A0A0D3ETC6"/>
<dbReference type="Gramene" id="OBART01G28940.5">
    <property type="protein sequence ID" value="OBART01G28940.5"/>
    <property type="gene ID" value="OBART01G28940"/>
</dbReference>
<evidence type="ECO:0000313" key="3">
    <source>
        <dbReference type="Proteomes" id="UP000026960"/>
    </source>
</evidence>
<keyword evidence="3" id="KW-1185">Reference proteome</keyword>
<sequence>MDVRCAAGHSTSTGRHEENAELGLVTAIAVLPVTESQPGRRWPKPGGVKARAGAAGDWSRAYVQLGERPRHSQPTRRVAPHREPARRGRDPSTIPPPPAALGLSRPAAVQSKSKSKSKR</sequence>
<feature type="region of interest" description="Disordered" evidence="1">
    <location>
        <begin position="35"/>
        <end position="119"/>
    </location>
</feature>
<dbReference type="HOGENOM" id="CLU_2065052_0_0_1"/>
<dbReference type="Proteomes" id="UP000026960">
    <property type="component" value="Chromosome 1"/>
</dbReference>
<evidence type="ECO:0000313" key="2">
    <source>
        <dbReference type="EnsemblPlants" id="OBART01G28940.5"/>
    </source>
</evidence>
<protein>
    <submittedName>
        <fullName evidence="2">Uncharacterized protein</fullName>
    </submittedName>
</protein>
<proteinExistence type="predicted"/>